<sequence>MVKLAISQIAWDLKNDDEILPFLETNNYQGIELIPTKIQLENPYDHVEQFKKYFEKLSKYHLVVPSMQSLIYGRTENIFDPKDGPILVNYLKKAISFAGQLGIKNLVFGSPKNRLLPDNYSEDKIINIFKELGDYALENQTIFAVEANPSIYGGNFILTTKEAIDLIKKVNSQGLKLNLDLGTVIENNEDLSDILSNDLNLINHIHLSEPSLKKVLIHENLYSVLSQHLKDYSGFLSIEMKNLNDLNATKEIILEIKEYFSNVID</sequence>
<name>A0AAU9CRD4_9LACO</name>
<gene>
    <name evidence="3" type="ORF">KIMC2_10510</name>
</gene>
<dbReference type="AlphaFoldDB" id="A0AAU9CRD4"/>
<organism evidence="3 4">
    <name type="scientific">Xylocopilactobacillus apis</name>
    <dbReference type="NCBI Taxonomy" id="2932183"/>
    <lineage>
        <taxon>Bacteria</taxon>
        <taxon>Bacillati</taxon>
        <taxon>Bacillota</taxon>
        <taxon>Bacilli</taxon>
        <taxon>Lactobacillales</taxon>
        <taxon>Lactobacillaceae</taxon>
        <taxon>Xylocopilactobacillus</taxon>
    </lineage>
</organism>
<dbReference type="PANTHER" id="PTHR43489">
    <property type="entry name" value="ISOMERASE"/>
    <property type="match status" value="1"/>
</dbReference>
<dbReference type="InterPro" id="IPR050417">
    <property type="entry name" value="Sugar_Epim/Isomerase"/>
</dbReference>
<accession>A0AAU9CRD4</accession>
<evidence type="ECO:0000313" key="4">
    <source>
        <dbReference type="Proteomes" id="UP001321804"/>
    </source>
</evidence>
<keyword evidence="1" id="KW-0413">Isomerase</keyword>
<dbReference type="Pfam" id="PF01261">
    <property type="entry name" value="AP_endonuc_2"/>
    <property type="match status" value="1"/>
</dbReference>
<dbReference type="Proteomes" id="UP001321804">
    <property type="component" value="Chromosome"/>
</dbReference>
<keyword evidence="4" id="KW-1185">Reference proteome</keyword>
<evidence type="ECO:0000313" key="3">
    <source>
        <dbReference type="EMBL" id="BDR56489.1"/>
    </source>
</evidence>
<dbReference type="RefSeq" id="WP_317698439.1">
    <property type="nucleotide sequence ID" value="NZ_AP026801.1"/>
</dbReference>
<reference evidence="3 4" key="1">
    <citation type="journal article" date="2023" name="Microbiol. Spectr.">
        <title>Symbiosis of Carpenter Bees with Uncharacterized Lactic Acid Bacteria Showing NAD Auxotrophy.</title>
        <authorList>
            <person name="Kawasaki S."/>
            <person name="Ozawa K."/>
            <person name="Mori T."/>
            <person name="Yamamoto A."/>
            <person name="Ito M."/>
            <person name="Ohkuma M."/>
            <person name="Sakamoto M."/>
            <person name="Matsutani M."/>
        </authorList>
    </citation>
    <scope>NUCLEOTIDE SEQUENCE [LARGE SCALE GENOMIC DNA]</scope>
    <source>
        <strain evidence="3 4">KimC2</strain>
    </source>
</reference>
<dbReference type="PANTHER" id="PTHR43489:SF1">
    <property type="entry name" value="L-RIBULOSE-5-PHOSPHATE 3-EPIMERASE SGBU-RELATED"/>
    <property type="match status" value="1"/>
</dbReference>
<dbReference type="SUPFAM" id="SSF51658">
    <property type="entry name" value="Xylose isomerase-like"/>
    <property type="match status" value="1"/>
</dbReference>
<dbReference type="InterPro" id="IPR013022">
    <property type="entry name" value="Xyl_isomerase-like_TIM-brl"/>
</dbReference>
<dbReference type="InterPro" id="IPR036237">
    <property type="entry name" value="Xyl_isomerase-like_sf"/>
</dbReference>
<dbReference type="EMBL" id="AP026801">
    <property type="protein sequence ID" value="BDR56489.1"/>
    <property type="molecule type" value="Genomic_DNA"/>
</dbReference>
<evidence type="ECO:0000259" key="2">
    <source>
        <dbReference type="Pfam" id="PF01261"/>
    </source>
</evidence>
<dbReference type="GO" id="GO:0019852">
    <property type="term" value="P:L-ascorbic acid metabolic process"/>
    <property type="evidence" value="ECO:0007669"/>
    <property type="project" value="TreeGrafter"/>
</dbReference>
<feature type="domain" description="Xylose isomerase-like TIM barrel" evidence="2">
    <location>
        <begin position="25"/>
        <end position="244"/>
    </location>
</feature>
<dbReference type="KEGG" id="xak:KIMC2_10510"/>
<proteinExistence type="predicted"/>
<evidence type="ECO:0000256" key="1">
    <source>
        <dbReference type="ARBA" id="ARBA00023235"/>
    </source>
</evidence>
<dbReference type="GO" id="GO:0034015">
    <property type="term" value="F:L-ribulose-5-phosphate 3-epimerase activity"/>
    <property type="evidence" value="ECO:0007669"/>
    <property type="project" value="TreeGrafter"/>
</dbReference>
<protein>
    <recommendedName>
        <fullName evidence="2">Xylose isomerase-like TIM barrel domain-containing protein</fullName>
    </recommendedName>
</protein>
<dbReference type="Gene3D" id="3.20.20.150">
    <property type="entry name" value="Divalent-metal-dependent TIM barrel enzymes"/>
    <property type="match status" value="1"/>
</dbReference>